<protein>
    <submittedName>
        <fullName evidence="1">Uncharacterized protein</fullName>
    </submittedName>
</protein>
<accession>A0A5A8EKI6</accession>
<dbReference type="AlphaFoldDB" id="A0A5A8EKI6"/>
<organism evidence="1 2">
    <name type="scientific">Cafeteria roenbergensis</name>
    <name type="common">Marine flagellate</name>
    <dbReference type="NCBI Taxonomy" id="33653"/>
    <lineage>
        <taxon>Eukaryota</taxon>
        <taxon>Sar</taxon>
        <taxon>Stramenopiles</taxon>
        <taxon>Bigyra</taxon>
        <taxon>Opalozoa</taxon>
        <taxon>Bicosoecida</taxon>
        <taxon>Cafeteriaceae</taxon>
        <taxon>Cafeteria</taxon>
    </lineage>
</organism>
<dbReference type="Proteomes" id="UP000322899">
    <property type="component" value="Unassembled WGS sequence"/>
</dbReference>
<comment type="caution">
    <text evidence="1">The sequence shown here is derived from an EMBL/GenBank/DDBJ whole genome shotgun (WGS) entry which is preliminary data.</text>
</comment>
<name>A0A5A8EKI6_CAFRO</name>
<evidence type="ECO:0000313" key="2">
    <source>
        <dbReference type="Proteomes" id="UP000322899"/>
    </source>
</evidence>
<reference evidence="1 2" key="1">
    <citation type="submission" date="2019-07" db="EMBL/GenBank/DDBJ databases">
        <title>Genomes of Cafeteria roenbergensis.</title>
        <authorList>
            <person name="Fischer M.G."/>
            <person name="Hackl T."/>
            <person name="Roman M."/>
        </authorList>
    </citation>
    <scope>NUCLEOTIDE SEQUENCE [LARGE SCALE GENOMIC DNA]</scope>
    <source>
        <strain evidence="1 2">E4-10P</strain>
    </source>
</reference>
<proteinExistence type="predicted"/>
<gene>
    <name evidence="1" type="ORF">FNF27_01497</name>
</gene>
<evidence type="ECO:0000313" key="1">
    <source>
        <dbReference type="EMBL" id="KAA0177167.1"/>
    </source>
</evidence>
<dbReference type="EMBL" id="VLTO01000005">
    <property type="protein sequence ID" value="KAA0177167.1"/>
    <property type="molecule type" value="Genomic_DNA"/>
</dbReference>
<sequence length="345" mass="35909">MAASASLAARAADFEDLCTVALGHESDSSSQERKVLDAFLGASPEFSPAPGASERASGSEAGAGHPLHVLSAWGFETLPGGGCRVDPDVYGALQSAWRNARARWHAEQDQRRRRVLDSLVACCAEFVELRGSWRDPGIEIPAGERHAAGLIARHPALDQTGGLASRMAAAVEAGAGSPAVAAAWVRRAHEEWGAGKCLGAAPFWAGLRLAATSQLASKRVVAWRISDETLREGVPAAFTEAAVLLLLLVVRMTSAPAGPAEAGEAFGAVEDAPSSARLWTFHALTSDSLLGALLAAVPEPARRAALPAGTAEALDGAARRGNEGGHLDPRDPPAVSCCCLWWSRP</sequence>